<keyword evidence="5" id="KW-0830">Ubiquinone</keyword>
<feature type="transmembrane region" description="Helical" evidence="5">
    <location>
        <begin position="129"/>
        <end position="148"/>
    </location>
</feature>
<feature type="transmembrane region" description="Helical" evidence="5">
    <location>
        <begin position="448"/>
        <end position="470"/>
    </location>
</feature>
<feature type="transmembrane region" description="Helical" evidence="5">
    <location>
        <begin position="70"/>
        <end position="92"/>
    </location>
</feature>
<dbReference type="AlphaFoldDB" id="A0A8J7PSB4"/>
<feature type="transmembrane region" description="Helical" evidence="5">
    <location>
        <begin position="274"/>
        <end position="293"/>
    </location>
</feature>
<dbReference type="InterPro" id="IPR010096">
    <property type="entry name" value="NADH-Q_OxRdtase_suN/2"/>
</dbReference>
<dbReference type="InterPro" id="IPR001750">
    <property type="entry name" value="ND/Mrp_TM"/>
</dbReference>
<evidence type="ECO:0000313" key="8">
    <source>
        <dbReference type="EMBL" id="MBN9412749.1"/>
    </source>
</evidence>
<gene>
    <name evidence="5" type="primary">nuoN</name>
    <name evidence="8" type="ORF">J0H12_02325</name>
</gene>
<comment type="function">
    <text evidence="5">NDH-1 shuttles electrons from NADH, via FMN and iron-sulfur (Fe-S) centers, to quinones in the respiratory chain. The immediate electron acceptor for the enzyme in this species is believed to be ubiquinone. Couples the redox reaction to proton translocation (for every two electrons transferred, four hydrogen ions are translocated across the cytoplasmic membrane), and thus conserves the redox energy in a proton gradient.</text>
</comment>
<keyword evidence="5" id="KW-0520">NAD</keyword>
<keyword evidence="5" id="KW-1278">Translocase</keyword>
<dbReference type="EMBL" id="JAFKGL010000012">
    <property type="protein sequence ID" value="MBN9412749.1"/>
    <property type="molecule type" value="Genomic_DNA"/>
</dbReference>
<feature type="domain" description="NADH:quinone oxidoreductase/Mrp antiporter transmembrane" evidence="7">
    <location>
        <begin position="125"/>
        <end position="418"/>
    </location>
</feature>
<keyword evidence="5" id="KW-0874">Quinone</keyword>
<feature type="transmembrane region" description="Helical" evidence="5">
    <location>
        <begin position="300"/>
        <end position="318"/>
    </location>
</feature>
<dbReference type="HAMAP" id="MF_00445">
    <property type="entry name" value="NDH1_NuoN_1"/>
    <property type="match status" value="1"/>
</dbReference>
<keyword evidence="4 5" id="KW-0472">Membrane</keyword>
<feature type="transmembrane region" description="Helical" evidence="5">
    <location>
        <begin position="405"/>
        <end position="427"/>
    </location>
</feature>
<evidence type="ECO:0000256" key="5">
    <source>
        <dbReference type="HAMAP-Rule" id="MF_00445"/>
    </source>
</evidence>
<sequence length="486" mass="54430">MYISTLAEFLSILPECFLTIMVLLMILIGVLKKESSLNITTYILIFSLAVAAYLVSLFPSQPTVSFNNFFIANAYTQFCKIIVILAVVFVVFMSFRHFQNDQLVQFEIPILMLFSTIGMMLMISSNDLISLFLGLELQSLALYILIALPRDQILTTEAGLKYFILGSLSTALFLFGSSLLYALTGTTEFQSLMTAFTEIPMTDPMLIVGITMILSGLAFKISLVPFHMWTPDVYEGSSTSITSFLATAPKVAIFSVVVRLFIQFTEDHYFLWETAFIIFSILSMFLGAFTALFQKNYKRLLAYSTISHMGYILIGALSRNQAGVESILSYFVVYVFTIIGVFACLLNLRRNGKSINTIEEFANLSHEYPLIAAVMAILMFSLAGIPPFAGFFVKMNVFMVAIKSNYILLPLAGMIASVVAAFYYLRIIKIMYFNEAEKTLLSPGLDRYISFETTIVMNMAALIVIFYGLYPQAFLLILQNAAKALF</sequence>
<keyword evidence="5" id="KW-1003">Cell membrane</keyword>
<comment type="catalytic activity">
    <reaction evidence="5">
        <text>a quinone + NADH + 5 H(+)(in) = a quinol + NAD(+) + 4 H(+)(out)</text>
        <dbReference type="Rhea" id="RHEA:57888"/>
        <dbReference type="ChEBI" id="CHEBI:15378"/>
        <dbReference type="ChEBI" id="CHEBI:24646"/>
        <dbReference type="ChEBI" id="CHEBI:57540"/>
        <dbReference type="ChEBI" id="CHEBI:57945"/>
        <dbReference type="ChEBI" id="CHEBI:132124"/>
    </reaction>
</comment>
<dbReference type="GO" id="GO:0005886">
    <property type="term" value="C:plasma membrane"/>
    <property type="evidence" value="ECO:0007669"/>
    <property type="project" value="UniProtKB-SubCell"/>
</dbReference>
<organism evidence="8 9">
    <name type="scientific">Candidatus Paracaedimonas acanthamoebae</name>
    <dbReference type="NCBI Taxonomy" id="244581"/>
    <lineage>
        <taxon>Bacteria</taxon>
        <taxon>Pseudomonadati</taxon>
        <taxon>Pseudomonadota</taxon>
        <taxon>Alphaproteobacteria</taxon>
        <taxon>Holosporales</taxon>
        <taxon>Caedimonadaceae</taxon>
        <taxon>Candidatus Paracaedimonas</taxon>
    </lineage>
</organism>
<dbReference type="GO" id="GO:0012505">
    <property type="term" value="C:endomembrane system"/>
    <property type="evidence" value="ECO:0007669"/>
    <property type="project" value="UniProtKB-SubCell"/>
</dbReference>
<keyword evidence="5" id="KW-0813">Transport</keyword>
<feature type="transmembrane region" description="Helical" evidence="5">
    <location>
        <begin position="368"/>
        <end position="393"/>
    </location>
</feature>
<feature type="transmembrane region" description="Helical" evidence="5">
    <location>
        <begin position="12"/>
        <end position="32"/>
    </location>
</feature>
<feature type="transmembrane region" description="Helical" evidence="5">
    <location>
        <begin position="160"/>
        <end position="184"/>
    </location>
</feature>
<reference evidence="8" key="1">
    <citation type="submission" date="2021-02" db="EMBL/GenBank/DDBJ databases">
        <title>Thiocyanate and organic carbon inputs drive convergent selection for specific autotrophic Afipia and Thiobacillus strains within complex microbiomes.</title>
        <authorList>
            <person name="Huddy R.J."/>
            <person name="Sachdeva R."/>
            <person name="Kadzinga F."/>
            <person name="Kantor R.S."/>
            <person name="Harrison S.T.L."/>
            <person name="Banfield J.F."/>
        </authorList>
    </citation>
    <scope>NUCLEOTIDE SEQUENCE</scope>
    <source>
        <strain evidence="8">SCN18_10_11_15_R4_P_38_20</strain>
    </source>
</reference>
<dbReference type="GO" id="GO:0050136">
    <property type="term" value="F:NADH dehydrogenase (quinone) (non-electrogenic) activity"/>
    <property type="evidence" value="ECO:0007669"/>
    <property type="project" value="UniProtKB-UniRule"/>
</dbReference>
<dbReference type="EC" id="7.1.1.-" evidence="5"/>
<dbReference type="Proteomes" id="UP000664414">
    <property type="component" value="Unassembled WGS sequence"/>
</dbReference>
<proteinExistence type="inferred from homology"/>
<feature type="transmembrane region" description="Helical" evidence="5">
    <location>
        <begin position="241"/>
        <end position="262"/>
    </location>
</feature>
<protein>
    <recommendedName>
        <fullName evidence="5">NADH-quinone oxidoreductase subunit N</fullName>
        <ecNumber evidence="5">7.1.1.-</ecNumber>
    </recommendedName>
    <alternativeName>
        <fullName evidence="5">NADH dehydrogenase I subunit N</fullName>
    </alternativeName>
    <alternativeName>
        <fullName evidence="5">NDH-1 subunit N</fullName>
    </alternativeName>
</protein>
<evidence type="ECO:0000256" key="1">
    <source>
        <dbReference type="ARBA" id="ARBA00004127"/>
    </source>
</evidence>
<evidence type="ECO:0000313" key="9">
    <source>
        <dbReference type="Proteomes" id="UP000664414"/>
    </source>
</evidence>
<evidence type="ECO:0000256" key="4">
    <source>
        <dbReference type="ARBA" id="ARBA00023136"/>
    </source>
</evidence>
<evidence type="ECO:0000256" key="3">
    <source>
        <dbReference type="ARBA" id="ARBA00022989"/>
    </source>
</evidence>
<dbReference type="NCBIfam" id="TIGR01770">
    <property type="entry name" value="NDH_I_N"/>
    <property type="match status" value="1"/>
</dbReference>
<name>A0A8J7PSB4_9PROT</name>
<evidence type="ECO:0000256" key="6">
    <source>
        <dbReference type="RuleBase" id="RU000320"/>
    </source>
</evidence>
<dbReference type="GO" id="GO:0042773">
    <property type="term" value="P:ATP synthesis coupled electron transport"/>
    <property type="evidence" value="ECO:0007669"/>
    <property type="project" value="InterPro"/>
</dbReference>
<feature type="transmembrane region" description="Helical" evidence="5">
    <location>
        <begin position="104"/>
        <end position="123"/>
    </location>
</feature>
<feature type="transmembrane region" description="Helical" evidence="5">
    <location>
        <begin position="204"/>
        <end position="229"/>
    </location>
</feature>
<comment type="subunit">
    <text evidence="5">NDH-1 is composed of 14 different subunits. Subunits NuoA, H, J, K, L, M, N constitute the membrane sector of the complex.</text>
</comment>
<feature type="transmembrane region" description="Helical" evidence="5">
    <location>
        <begin position="39"/>
        <end position="58"/>
    </location>
</feature>
<dbReference type="GO" id="GO:0048038">
    <property type="term" value="F:quinone binding"/>
    <property type="evidence" value="ECO:0007669"/>
    <property type="project" value="UniProtKB-KW"/>
</dbReference>
<dbReference type="GO" id="GO:0008137">
    <property type="term" value="F:NADH dehydrogenase (ubiquinone) activity"/>
    <property type="evidence" value="ECO:0007669"/>
    <property type="project" value="InterPro"/>
</dbReference>
<keyword evidence="3 5" id="KW-1133">Transmembrane helix</keyword>
<dbReference type="PANTHER" id="PTHR22773">
    <property type="entry name" value="NADH DEHYDROGENASE"/>
    <property type="match status" value="1"/>
</dbReference>
<comment type="caution">
    <text evidence="8">The sequence shown here is derived from an EMBL/GenBank/DDBJ whole genome shotgun (WGS) entry which is preliminary data.</text>
</comment>
<feature type="transmembrane region" description="Helical" evidence="5">
    <location>
        <begin position="330"/>
        <end position="348"/>
    </location>
</feature>
<comment type="subcellular location">
    <subcellularLocation>
        <location evidence="5">Cell membrane</location>
        <topology evidence="5">Multi-pass membrane protein</topology>
    </subcellularLocation>
    <subcellularLocation>
        <location evidence="1">Endomembrane system</location>
        <topology evidence="1">Multi-pass membrane protein</topology>
    </subcellularLocation>
    <subcellularLocation>
        <location evidence="6">Membrane</location>
        <topology evidence="6">Multi-pass membrane protein</topology>
    </subcellularLocation>
</comment>
<evidence type="ECO:0000256" key="2">
    <source>
        <dbReference type="ARBA" id="ARBA00022692"/>
    </source>
</evidence>
<dbReference type="Pfam" id="PF00361">
    <property type="entry name" value="Proton_antipo_M"/>
    <property type="match status" value="1"/>
</dbReference>
<accession>A0A8J7PSB4</accession>
<keyword evidence="2 5" id="KW-0812">Transmembrane</keyword>
<evidence type="ECO:0000259" key="7">
    <source>
        <dbReference type="Pfam" id="PF00361"/>
    </source>
</evidence>
<comment type="similarity">
    <text evidence="5">Belongs to the complex I subunit 2 family.</text>
</comment>